<dbReference type="RefSeq" id="WP_068995314.1">
    <property type="nucleotide sequence ID" value="NZ_CP093220.1"/>
</dbReference>
<comment type="caution">
    <text evidence="1">The sequence shown here is derived from an EMBL/GenBank/DDBJ whole genome shotgun (WGS) entry which is preliminary data.</text>
</comment>
<dbReference type="AlphaFoldDB" id="A0A6X0GQD4"/>
<gene>
    <name evidence="1" type="ORF">E1W43_14830</name>
</gene>
<organism evidence="1 2">
    <name type="scientific">Listeria monocytogenes</name>
    <dbReference type="NCBI Taxonomy" id="1639"/>
    <lineage>
        <taxon>Bacteria</taxon>
        <taxon>Bacillati</taxon>
        <taxon>Bacillota</taxon>
        <taxon>Bacilli</taxon>
        <taxon>Bacillales</taxon>
        <taxon>Listeriaceae</taxon>
        <taxon>Listeria</taxon>
    </lineage>
</organism>
<protein>
    <submittedName>
        <fullName evidence="1">Uncharacterized protein</fullName>
    </submittedName>
</protein>
<sequence>MNRKSILTYHFKNGSSIATTIETDSLGIYRHKHTENIVRAEFNYFDESYRQIFVADLSEILYITSEPVS</sequence>
<evidence type="ECO:0000313" key="1">
    <source>
        <dbReference type="EMBL" id="EAE2899205.1"/>
    </source>
</evidence>
<accession>A0A6X0GQD4</accession>
<reference evidence="1 2" key="1">
    <citation type="submission" date="2019-03" db="EMBL/GenBank/DDBJ databases">
        <authorList>
            <person name="Ashton P.M."/>
            <person name="Dallman T."/>
            <person name="Nair S."/>
            <person name="De Pinna E."/>
            <person name="Peters T."/>
            <person name="Grant K."/>
        </authorList>
    </citation>
    <scope>NUCLEOTIDE SEQUENCE [LARGE SCALE GENOMIC DNA]</scope>
    <source>
        <strain evidence="1">RL15000271</strain>
    </source>
</reference>
<name>A0A6X0GQD4_LISMN</name>
<dbReference type="EMBL" id="AAARLF010000015">
    <property type="protein sequence ID" value="EAE2899205.1"/>
    <property type="molecule type" value="Genomic_DNA"/>
</dbReference>
<proteinExistence type="predicted"/>
<evidence type="ECO:0000313" key="2">
    <source>
        <dbReference type="Proteomes" id="UP000401273"/>
    </source>
</evidence>
<dbReference type="Proteomes" id="UP000401273">
    <property type="component" value="Unassembled WGS sequence"/>
</dbReference>